<gene>
    <name evidence="1" type="ORF">H740_02467</name>
</gene>
<dbReference type="STRING" id="1073353.H740_02467"/>
<comment type="caution">
    <text evidence="1">The sequence shown here is derived from an EMBL/GenBank/DDBJ whole genome shotgun (WGS) entry which is preliminary data.</text>
</comment>
<dbReference type="PATRIC" id="fig|1073353.3.peg.527"/>
<evidence type="ECO:0000313" key="1">
    <source>
        <dbReference type="EMBL" id="EMG31211.1"/>
    </source>
</evidence>
<evidence type="ECO:0000313" key="2">
    <source>
        <dbReference type="Proteomes" id="UP000011782"/>
    </source>
</evidence>
<name>M3IM39_9BACT</name>
<sequence length="122" mass="14077">MERLQSAVAEVQELKSEVKDSKAIVAKIASAILEIWKAREIFYESMPQVKRDFKRENEEDERRYEELNAILNKAYEFEKNGDFGKATQVYDKLLQVSKYGFFKLTAQAGLYRCGVVAIQTKG</sequence>
<accession>M3IM39</accession>
<proteinExistence type="predicted"/>
<dbReference type="EMBL" id="AOTD01000058">
    <property type="protein sequence ID" value="EMG31211.1"/>
    <property type="molecule type" value="Genomic_DNA"/>
</dbReference>
<dbReference type="AlphaFoldDB" id="M3IM39"/>
<dbReference type="Proteomes" id="UP000011782">
    <property type="component" value="Unassembled WGS sequence"/>
</dbReference>
<protein>
    <submittedName>
        <fullName evidence="1">Porphobilinogen deaminase</fullName>
    </submittedName>
</protein>
<reference evidence="1 2" key="1">
    <citation type="submission" date="2013-02" db="EMBL/GenBank/DDBJ databases">
        <title>Co-occurrence of anaerobic bacteria in colorectal carcinomas.</title>
        <authorList>
            <person name="Holt R.A."/>
            <person name="Warren R.L."/>
            <person name="Allen-Vercoe E."/>
            <person name="Pleasance S."/>
            <person name="Freeman D.J."/>
            <person name="Watson P."/>
            <person name="Moore R."/>
            <person name="Cochrane K."/>
        </authorList>
    </citation>
    <scope>NUCLEOTIDE SEQUENCE [LARGE SCALE GENOMIC DNA]</scope>
    <source>
        <strain evidence="1 2">CC57C</strain>
    </source>
</reference>
<organism evidence="1 2">
    <name type="scientific">Campylobacter showae CC57C</name>
    <dbReference type="NCBI Taxonomy" id="1073353"/>
    <lineage>
        <taxon>Bacteria</taxon>
        <taxon>Pseudomonadati</taxon>
        <taxon>Campylobacterota</taxon>
        <taxon>Epsilonproteobacteria</taxon>
        <taxon>Campylobacterales</taxon>
        <taxon>Campylobacteraceae</taxon>
        <taxon>Campylobacter</taxon>
    </lineage>
</organism>